<organism evidence="1 2">
    <name type="scientific">Salinadaptatus halalkaliphilus</name>
    <dbReference type="NCBI Taxonomy" id="2419781"/>
    <lineage>
        <taxon>Archaea</taxon>
        <taxon>Methanobacteriati</taxon>
        <taxon>Methanobacteriota</taxon>
        <taxon>Stenosarchaea group</taxon>
        <taxon>Halobacteria</taxon>
        <taxon>Halobacteriales</taxon>
        <taxon>Natrialbaceae</taxon>
        <taxon>Salinadaptatus</taxon>
    </lineage>
</organism>
<accession>A0A4S3TGV7</accession>
<reference evidence="1 2" key="1">
    <citation type="submission" date="2018-10" db="EMBL/GenBank/DDBJ databases">
        <title>Natronolimnobius sp. XQ-INN 246 isolated from Inner Mongolia Autonomous Region of China.</title>
        <authorList>
            <person name="Xue Q."/>
        </authorList>
    </citation>
    <scope>NUCLEOTIDE SEQUENCE [LARGE SCALE GENOMIC DNA]</scope>
    <source>
        <strain evidence="1 2">XQ-INN 246</strain>
    </source>
</reference>
<name>A0A4S3TGV7_9EURY</name>
<gene>
    <name evidence="1" type="ORF">D8Y22_20040</name>
</gene>
<sequence>MSFSESTNNQERRIRYVKRQDNSQFWRVDESRHDGSWQVETVEPIENLQCQQPDITDALAPKAESAV</sequence>
<comment type="caution">
    <text evidence="1">The sequence shown here is derived from an EMBL/GenBank/DDBJ whole genome shotgun (WGS) entry which is preliminary data.</text>
</comment>
<dbReference type="Proteomes" id="UP000318864">
    <property type="component" value="Unassembled WGS sequence"/>
</dbReference>
<evidence type="ECO:0000313" key="2">
    <source>
        <dbReference type="Proteomes" id="UP000318864"/>
    </source>
</evidence>
<evidence type="ECO:0000313" key="1">
    <source>
        <dbReference type="EMBL" id="THE63121.1"/>
    </source>
</evidence>
<protein>
    <submittedName>
        <fullName evidence="1">Uncharacterized protein</fullName>
    </submittedName>
</protein>
<keyword evidence="2" id="KW-1185">Reference proteome</keyword>
<dbReference type="AlphaFoldDB" id="A0A4S3TGV7"/>
<proteinExistence type="predicted"/>
<dbReference type="EMBL" id="RBZW01000072">
    <property type="protein sequence ID" value="THE63121.1"/>
    <property type="molecule type" value="Genomic_DNA"/>
</dbReference>